<name>A0A1Z4C052_9GAMM</name>
<protein>
    <submittedName>
        <fullName evidence="2">Uncharacterized protein</fullName>
    </submittedName>
</protein>
<dbReference type="RefSeq" id="WP_088619777.1">
    <property type="nucleotide sequence ID" value="NZ_CP022129.1"/>
</dbReference>
<feature type="signal peptide" evidence="1">
    <location>
        <begin position="1"/>
        <end position="19"/>
    </location>
</feature>
<dbReference type="Proteomes" id="UP000197019">
    <property type="component" value="Chromosome"/>
</dbReference>
<evidence type="ECO:0000313" key="2">
    <source>
        <dbReference type="EMBL" id="ASF46905.1"/>
    </source>
</evidence>
<dbReference type="KEGG" id="mpsy:CEK71_12955"/>
<dbReference type="OrthoDB" id="5511088at2"/>
<keyword evidence="3" id="KW-1185">Reference proteome</keyword>
<sequence>MKNSARLLLLIASASAASAATSSGLMVAPDAKVYGKSLGEYANNWWQWANSMPQEDSPVVDRTGSQCHINQVGRVWFLAGGYGSSKITRTCTIPSDHYIFFPVINMLYYPPQGQPLPTCGEVQKNAAMNNDYLRAFTVTVDKEKSLNPAFHRYSSPDCFDLLAFAPNSAMAAKMYPSATDGYWVMLKPLPLGTHKIKFRAEYHNPGTSYGKMVQDIEYQVTIVKAAPKVDTAGSI</sequence>
<organism evidence="2 3">
    <name type="scientific">Methylovulum psychrotolerans</name>
    <dbReference type="NCBI Taxonomy" id="1704499"/>
    <lineage>
        <taxon>Bacteria</taxon>
        <taxon>Pseudomonadati</taxon>
        <taxon>Pseudomonadota</taxon>
        <taxon>Gammaproteobacteria</taxon>
        <taxon>Methylococcales</taxon>
        <taxon>Methylococcaceae</taxon>
        <taxon>Methylovulum</taxon>
    </lineage>
</organism>
<dbReference type="AlphaFoldDB" id="A0A1Z4C052"/>
<evidence type="ECO:0000256" key="1">
    <source>
        <dbReference type="SAM" id="SignalP"/>
    </source>
</evidence>
<dbReference type="EMBL" id="CP022129">
    <property type="protein sequence ID" value="ASF46905.1"/>
    <property type="molecule type" value="Genomic_DNA"/>
</dbReference>
<gene>
    <name evidence="2" type="ORF">CEK71_12955</name>
</gene>
<feature type="chain" id="PRO_5012351171" evidence="1">
    <location>
        <begin position="20"/>
        <end position="235"/>
    </location>
</feature>
<keyword evidence="1" id="KW-0732">Signal</keyword>
<evidence type="ECO:0000313" key="3">
    <source>
        <dbReference type="Proteomes" id="UP000197019"/>
    </source>
</evidence>
<reference evidence="2 3" key="1">
    <citation type="submission" date="2017-06" db="EMBL/GenBank/DDBJ databases">
        <title>Genome Sequencing of the methanotroph Methylovulum psychrotolerants str. HV10-M2 isolated from a high-altitude environment.</title>
        <authorList>
            <person name="Mateos-Rivera A."/>
        </authorList>
    </citation>
    <scope>NUCLEOTIDE SEQUENCE [LARGE SCALE GENOMIC DNA]</scope>
    <source>
        <strain evidence="2 3">HV10_M2</strain>
    </source>
</reference>
<proteinExistence type="predicted"/>
<accession>A0A1Z4C052</accession>